<protein>
    <submittedName>
        <fullName evidence="3">Retrovirus-related Pol polyprotein from transposon TNT 1-94</fullName>
    </submittedName>
</protein>
<proteinExistence type="predicted"/>
<evidence type="ECO:0000313" key="4">
    <source>
        <dbReference type="Proteomes" id="UP000288805"/>
    </source>
</evidence>
<dbReference type="PANTHER" id="PTHR11439:SF467">
    <property type="entry name" value="INTEGRASE CATALYTIC DOMAIN-CONTAINING PROTEIN"/>
    <property type="match status" value="1"/>
</dbReference>
<sequence length="1336" mass="150877">MADTDPHSGESSISPSVLSELTARMTQALSKAPTSIPATDSAIAPIGIKLDGTNYALWSQVVEMYVAGKDKLGYINDDLPQPLTTDPFFRRWRTENATVKGWLIGSMDPSLIGNFIRFPTAKQVWDAIATTYFDGSDATQVYELRRRVARLRQSSGSLEKYYNDLQGLWREIDFRRPNPMQCPADIQHFNNMLQEDRVYTFLDGLDDKLDNIRSDVLQLKPFPTVEQAYAHVRREAVRQAVMTASNGEEATGAVKRQRDGNGKDGGASKNAANAAIASAESQLSLIPTTTVDLDTGATDHMTYDASDFSERSSPRRTSIANANGDISLDILTKEIIGRGTKKGGLYYMEDFSIGQANHTRSSSDRNKANILLWHRRLGHPSFGYLKLVFPTLFSGLSNLDFKCETCILAKSHRVSYPLSFNKSQMPFELIHSDVWGPSPKSTISGVRWFVIFVDDYTRMTWLYLMKNKDEVFSVFCSFHEMVKTQYSATIRILRSDNGGEYMHRDLKNYFSHHGLIHETTCPQTPQQNGIAERKYRHILETARVILLGAHVPNHFWTDAVTTAVHLINRMPSTVLKFKNPLQALSTVISLPTALMLPPQVFGCVAFVHLHKNQRNKLDPCTVRCLFLGYGLHQKGYRCYDPSTHRTYVTMDVTFLESETFYSPTTSTSTLQGAPQNKELNWLRFDWEPVVFESNTELDVEPVVSVSNTEPDVDVDTEPGVLPLVIEEQQPQQSIVPPPSTVSKDPSPENIPEVSSLNTLSTPVLTNDAHVGYELPYRHNRGKPPDRYSPNIEDRRLKYPIANYVSTKTLPEPLKTFAAALSSCQVPTSVEEAMIDPRWVQAMKEEMEALLKNKTWILVNLPKGQKIVGCKWVFSIKYKVDGTIERYKARLVAKGFTQTYGVDYQETFSPVAKLNTVRVLLSLAANLDWPLHQFDVKNAFLHGDLEEDIYMDIPSGYVANTEGNIVCKLQRTLYGLKQSPRAWFGRFSTAMKKYGFQQSNSDHTLFLKHRQGKLTALIVYVDDMIITGDDSEEITRLQEQLASEFEMKNLGGLKYFLGIEVARSKRGIFLSQRKYILDLLTEVGLLDCKPTETPIIPNHKLGEDLNQVPTDKGRYQRLVGKLIYLSHTRPDIAYAVIVVSQFMHCPSEDHMSAVMQILRYLKSSPGKGLMFSKNDHLRVEGYTDVDWAGNIMDRKSTSGYFTFVGGNLVTWRSKKQKVVALSSAEAEFCGMAKGLCELLWLRRLLTEIGFAPDSEMKLFCDNKAAIDISHNPIQHDRTKHVEVDRHFIKQNLDAKIIQFPFVKSEDQLADILTKAVSSKIFHHSLDKLGLIDIYVPT</sequence>
<gene>
    <name evidence="3" type="primary">POLX_3387</name>
    <name evidence="3" type="ORF">CK203_117522</name>
</gene>
<organism evidence="3 4">
    <name type="scientific">Vitis vinifera</name>
    <name type="common">Grape</name>
    <dbReference type="NCBI Taxonomy" id="29760"/>
    <lineage>
        <taxon>Eukaryota</taxon>
        <taxon>Viridiplantae</taxon>
        <taxon>Streptophyta</taxon>
        <taxon>Embryophyta</taxon>
        <taxon>Tracheophyta</taxon>
        <taxon>Spermatophyta</taxon>
        <taxon>Magnoliopsida</taxon>
        <taxon>eudicotyledons</taxon>
        <taxon>Gunneridae</taxon>
        <taxon>Pentapetalae</taxon>
        <taxon>rosids</taxon>
        <taxon>Vitales</taxon>
        <taxon>Vitaceae</taxon>
        <taxon>Viteae</taxon>
        <taxon>Vitis</taxon>
    </lineage>
</organism>
<feature type="region of interest" description="Disordered" evidence="1">
    <location>
        <begin position="729"/>
        <end position="754"/>
    </location>
</feature>
<name>A0A438CSR1_VITVI</name>
<evidence type="ECO:0000256" key="1">
    <source>
        <dbReference type="SAM" id="MobiDB-lite"/>
    </source>
</evidence>
<dbReference type="InterPro" id="IPR029472">
    <property type="entry name" value="Copia-like_N"/>
</dbReference>
<dbReference type="CDD" id="cd09272">
    <property type="entry name" value="RNase_HI_RT_Ty1"/>
    <property type="match status" value="1"/>
</dbReference>
<dbReference type="InterPro" id="IPR025724">
    <property type="entry name" value="GAG-pre-integrase_dom"/>
</dbReference>
<dbReference type="Gene3D" id="3.30.420.10">
    <property type="entry name" value="Ribonuclease H-like superfamily/Ribonuclease H"/>
    <property type="match status" value="1"/>
</dbReference>
<reference evidence="3 4" key="1">
    <citation type="journal article" date="2018" name="PLoS Genet.">
        <title>Population sequencing reveals clonal diversity and ancestral inbreeding in the grapevine cultivar Chardonnay.</title>
        <authorList>
            <person name="Roach M.J."/>
            <person name="Johnson D.L."/>
            <person name="Bohlmann J."/>
            <person name="van Vuuren H.J."/>
            <person name="Jones S.J."/>
            <person name="Pretorius I.S."/>
            <person name="Schmidt S.A."/>
            <person name="Borneman A.R."/>
        </authorList>
    </citation>
    <scope>NUCLEOTIDE SEQUENCE [LARGE SCALE GENOMIC DNA]</scope>
    <source>
        <strain evidence="4">cv. Chardonnay</strain>
        <tissue evidence="3">Leaf</tissue>
    </source>
</reference>
<dbReference type="PANTHER" id="PTHR11439">
    <property type="entry name" value="GAG-POL-RELATED RETROTRANSPOSON"/>
    <property type="match status" value="1"/>
</dbReference>
<comment type="caution">
    <text evidence="3">The sequence shown here is derived from an EMBL/GenBank/DDBJ whole genome shotgun (WGS) entry which is preliminary data.</text>
</comment>
<evidence type="ECO:0000259" key="2">
    <source>
        <dbReference type="PROSITE" id="PS50994"/>
    </source>
</evidence>
<dbReference type="SUPFAM" id="SSF53098">
    <property type="entry name" value="Ribonuclease H-like"/>
    <property type="match status" value="1"/>
</dbReference>
<dbReference type="SUPFAM" id="SSF56672">
    <property type="entry name" value="DNA/RNA polymerases"/>
    <property type="match status" value="1"/>
</dbReference>
<feature type="domain" description="Integrase catalytic" evidence="2">
    <location>
        <begin position="422"/>
        <end position="588"/>
    </location>
</feature>
<dbReference type="Pfam" id="PF00665">
    <property type="entry name" value="rve"/>
    <property type="match status" value="1"/>
</dbReference>
<dbReference type="InterPro" id="IPR013103">
    <property type="entry name" value="RVT_2"/>
</dbReference>
<dbReference type="Pfam" id="PF14244">
    <property type="entry name" value="Retrotran_gag_3"/>
    <property type="match status" value="1"/>
</dbReference>
<dbReference type="Pfam" id="PF07727">
    <property type="entry name" value="RVT_2"/>
    <property type="match status" value="1"/>
</dbReference>
<dbReference type="Pfam" id="PF25597">
    <property type="entry name" value="SH3_retrovirus"/>
    <property type="match status" value="1"/>
</dbReference>
<evidence type="ECO:0000313" key="3">
    <source>
        <dbReference type="EMBL" id="RVW26213.1"/>
    </source>
</evidence>
<dbReference type="InterPro" id="IPR057670">
    <property type="entry name" value="SH3_retrovirus"/>
</dbReference>
<dbReference type="InterPro" id="IPR012337">
    <property type="entry name" value="RNaseH-like_sf"/>
</dbReference>
<accession>A0A438CSR1</accession>
<dbReference type="Proteomes" id="UP000288805">
    <property type="component" value="Unassembled WGS sequence"/>
</dbReference>
<dbReference type="GO" id="GO:0003676">
    <property type="term" value="F:nucleic acid binding"/>
    <property type="evidence" value="ECO:0007669"/>
    <property type="project" value="InterPro"/>
</dbReference>
<dbReference type="PROSITE" id="PS50994">
    <property type="entry name" value="INTEGRASE"/>
    <property type="match status" value="1"/>
</dbReference>
<dbReference type="GO" id="GO:0015074">
    <property type="term" value="P:DNA integration"/>
    <property type="evidence" value="ECO:0007669"/>
    <property type="project" value="InterPro"/>
</dbReference>
<dbReference type="InterPro" id="IPR043502">
    <property type="entry name" value="DNA/RNA_pol_sf"/>
</dbReference>
<feature type="region of interest" description="Disordered" evidence="1">
    <location>
        <begin position="246"/>
        <end position="273"/>
    </location>
</feature>
<dbReference type="Pfam" id="PF13976">
    <property type="entry name" value="gag_pre-integrs"/>
    <property type="match status" value="1"/>
</dbReference>
<dbReference type="EMBL" id="QGNW01002029">
    <property type="protein sequence ID" value="RVW26213.1"/>
    <property type="molecule type" value="Genomic_DNA"/>
</dbReference>
<dbReference type="InterPro" id="IPR001584">
    <property type="entry name" value="Integrase_cat-core"/>
</dbReference>
<dbReference type="InterPro" id="IPR036397">
    <property type="entry name" value="RNaseH_sf"/>
</dbReference>